<keyword evidence="2" id="KW-1185">Reference proteome</keyword>
<dbReference type="PROSITE" id="PS51257">
    <property type="entry name" value="PROKAR_LIPOPROTEIN"/>
    <property type="match status" value="1"/>
</dbReference>
<evidence type="ECO:0000313" key="2">
    <source>
        <dbReference type="Proteomes" id="UP001367030"/>
    </source>
</evidence>
<accession>A0ABU8X7E2</accession>
<sequence length="70" mass="7622">MLRTFALLLAPLLTVGLIYSFGWWTLLVTVTLVACTFVFSMRKGTDEDLANSGAGQTSFGTPTTFMAQLK</sequence>
<gene>
    <name evidence="1" type="ORF">WKW79_10165</name>
</gene>
<protein>
    <submittedName>
        <fullName evidence="1">Uncharacterized protein</fullName>
    </submittedName>
</protein>
<dbReference type="RefSeq" id="WP_340335020.1">
    <property type="nucleotide sequence ID" value="NZ_JBBKZS010000003.1"/>
</dbReference>
<comment type="caution">
    <text evidence="1">The sequence shown here is derived from an EMBL/GenBank/DDBJ whole genome shotgun (WGS) entry which is preliminary data.</text>
</comment>
<reference evidence="1 2" key="1">
    <citation type="submission" date="2024-03" db="EMBL/GenBank/DDBJ databases">
        <title>Novel species of the genus Variovorax.</title>
        <authorList>
            <person name="Liu Q."/>
            <person name="Xin Y.-H."/>
        </authorList>
    </citation>
    <scope>NUCLEOTIDE SEQUENCE [LARGE SCALE GENOMIC DNA]</scope>
    <source>
        <strain evidence="1 2">KACC 18901</strain>
    </source>
</reference>
<dbReference type="Proteomes" id="UP001367030">
    <property type="component" value="Unassembled WGS sequence"/>
</dbReference>
<proteinExistence type="predicted"/>
<name>A0ABU8X7E2_9BURK</name>
<dbReference type="EMBL" id="JBBKZS010000003">
    <property type="protein sequence ID" value="MEJ8854933.1"/>
    <property type="molecule type" value="Genomic_DNA"/>
</dbReference>
<organism evidence="1 2">
    <name type="scientific">Variovorax robiniae</name>
    <dbReference type="NCBI Taxonomy" id="1836199"/>
    <lineage>
        <taxon>Bacteria</taxon>
        <taxon>Pseudomonadati</taxon>
        <taxon>Pseudomonadota</taxon>
        <taxon>Betaproteobacteria</taxon>
        <taxon>Burkholderiales</taxon>
        <taxon>Comamonadaceae</taxon>
        <taxon>Variovorax</taxon>
    </lineage>
</organism>
<evidence type="ECO:0000313" key="1">
    <source>
        <dbReference type="EMBL" id="MEJ8854933.1"/>
    </source>
</evidence>